<evidence type="ECO:0000256" key="11">
    <source>
        <dbReference type="PROSITE-ProRule" id="PRU00042"/>
    </source>
</evidence>
<reference evidence="13" key="4">
    <citation type="submission" date="2025-09" db="UniProtKB">
        <authorList>
            <consortium name="Ensembl"/>
        </authorList>
    </citation>
    <scope>IDENTIFICATION</scope>
    <source>
        <strain evidence="13">HSOK</strain>
    </source>
</reference>
<dbReference type="Pfam" id="PF00096">
    <property type="entry name" value="zf-C2H2"/>
    <property type="match status" value="6"/>
</dbReference>
<dbReference type="PROSITE" id="PS00028">
    <property type="entry name" value="ZINC_FINGER_C2H2_1"/>
    <property type="match status" value="5"/>
</dbReference>
<feature type="domain" description="C2H2-type" evidence="12">
    <location>
        <begin position="150"/>
        <end position="177"/>
    </location>
</feature>
<dbReference type="Gene3D" id="3.30.160.60">
    <property type="entry name" value="Classic Zinc Finger"/>
    <property type="match status" value="7"/>
</dbReference>
<evidence type="ECO:0000259" key="12">
    <source>
        <dbReference type="PROSITE" id="PS50157"/>
    </source>
</evidence>
<keyword evidence="6" id="KW-0862">Zinc</keyword>
<dbReference type="InterPro" id="IPR013087">
    <property type="entry name" value="Znf_C2H2_type"/>
</dbReference>
<keyword evidence="7" id="KW-0805">Transcription regulation</keyword>
<dbReference type="GO" id="GO:0005694">
    <property type="term" value="C:chromosome"/>
    <property type="evidence" value="ECO:0007669"/>
    <property type="project" value="UniProtKB-ARBA"/>
</dbReference>
<dbReference type="GO" id="GO:0043565">
    <property type="term" value="F:sequence-specific DNA binding"/>
    <property type="evidence" value="ECO:0007669"/>
    <property type="project" value="UniProtKB-ARBA"/>
</dbReference>
<evidence type="ECO:0000313" key="14">
    <source>
        <dbReference type="Proteomes" id="UP000265200"/>
    </source>
</evidence>
<evidence type="ECO:0000256" key="4">
    <source>
        <dbReference type="ARBA" id="ARBA00022737"/>
    </source>
</evidence>
<evidence type="ECO:0000256" key="5">
    <source>
        <dbReference type="ARBA" id="ARBA00022771"/>
    </source>
</evidence>
<evidence type="ECO:0000256" key="10">
    <source>
        <dbReference type="ARBA" id="ARBA00023242"/>
    </source>
</evidence>
<evidence type="ECO:0000313" key="13">
    <source>
        <dbReference type="Ensembl" id="ENSORLP00015018994.1"/>
    </source>
</evidence>
<organism evidence="13 14">
    <name type="scientific">Oryzias latipes</name>
    <name type="common">Japanese rice fish</name>
    <name type="synonym">Japanese killifish</name>
    <dbReference type="NCBI Taxonomy" id="8090"/>
    <lineage>
        <taxon>Eukaryota</taxon>
        <taxon>Metazoa</taxon>
        <taxon>Chordata</taxon>
        <taxon>Craniata</taxon>
        <taxon>Vertebrata</taxon>
        <taxon>Euteleostomi</taxon>
        <taxon>Actinopterygii</taxon>
        <taxon>Neopterygii</taxon>
        <taxon>Teleostei</taxon>
        <taxon>Neoteleostei</taxon>
        <taxon>Acanthomorphata</taxon>
        <taxon>Ovalentaria</taxon>
        <taxon>Atherinomorphae</taxon>
        <taxon>Beloniformes</taxon>
        <taxon>Adrianichthyidae</taxon>
        <taxon>Oryziinae</taxon>
        <taxon>Oryzias</taxon>
    </lineage>
</organism>
<dbReference type="FunFam" id="3.30.160.60:FF:000495">
    <property type="entry name" value="zinc finger protein 668"/>
    <property type="match status" value="1"/>
</dbReference>
<evidence type="ECO:0000256" key="1">
    <source>
        <dbReference type="ARBA" id="ARBA00004123"/>
    </source>
</evidence>
<dbReference type="GO" id="GO:0003700">
    <property type="term" value="F:DNA-binding transcription factor activity"/>
    <property type="evidence" value="ECO:0007669"/>
    <property type="project" value="UniProtKB-ARBA"/>
</dbReference>
<keyword evidence="10" id="KW-0539">Nucleus</keyword>
<dbReference type="PANTHER" id="PTHR24379:SF127">
    <property type="entry name" value="BLOODY FINGERS-RELATED"/>
    <property type="match status" value="1"/>
</dbReference>
<dbReference type="Proteomes" id="UP000265200">
    <property type="component" value="Chromosome 23"/>
</dbReference>
<reference evidence="13 14" key="2">
    <citation type="submission" date="2017-04" db="EMBL/GenBank/DDBJ databases">
        <title>CpG methylation of centromeres and impact of large insertions on vertebrate speciation.</title>
        <authorList>
            <person name="Ichikawa K."/>
            <person name="Yoshimura J."/>
            <person name="Morishita S."/>
        </authorList>
    </citation>
    <scope>NUCLEOTIDE SEQUENCE</scope>
    <source>
        <strain evidence="13 14">HSOK</strain>
    </source>
</reference>
<proteinExistence type="inferred from homology"/>
<keyword evidence="5 11" id="KW-0863">Zinc-finger</keyword>
<reference key="1">
    <citation type="journal article" date="2007" name="Nature">
        <title>The medaka draft genome and insights into vertebrate genome evolution.</title>
        <authorList>
            <person name="Kasahara M."/>
            <person name="Naruse K."/>
            <person name="Sasaki S."/>
            <person name="Nakatani Y."/>
            <person name="Qu W."/>
            <person name="Ahsan B."/>
            <person name="Yamada T."/>
            <person name="Nagayasu Y."/>
            <person name="Doi K."/>
            <person name="Kasai Y."/>
            <person name="Jindo T."/>
            <person name="Kobayashi D."/>
            <person name="Shimada A."/>
            <person name="Toyoda A."/>
            <person name="Kuroki Y."/>
            <person name="Fujiyama A."/>
            <person name="Sasaki T."/>
            <person name="Shimizu A."/>
            <person name="Asakawa S."/>
            <person name="Shimizu N."/>
            <person name="Hashimoto S."/>
            <person name="Yang J."/>
            <person name="Lee Y."/>
            <person name="Matsushima K."/>
            <person name="Sugano S."/>
            <person name="Sakaizumi M."/>
            <person name="Narita T."/>
            <person name="Ohishi K."/>
            <person name="Haga S."/>
            <person name="Ohta F."/>
            <person name="Nomoto H."/>
            <person name="Nogata K."/>
            <person name="Morishita T."/>
            <person name="Endo T."/>
            <person name="Shin-I T."/>
            <person name="Takeda H."/>
            <person name="Morishita S."/>
            <person name="Kohara Y."/>
        </authorList>
    </citation>
    <scope>NUCLEOTIDE SEQUENCE [LARGE SCALE GENOMIC DNA]</scope>
    <source>
        <strain>Hd-rR</strain>
    </source>
</reference>
<dbReference type="SMART" id="SM00355">
    <property type="entry name" value="ZnF_C2H2"/>
    <property type="match status" value="8"/>
</dbReference>
<dbReference type="AlphaFoldDB" id="A0A3P9IGG7"/>
<sequence>MGETILSSLSAVSCWKVSKPAEEPSLSHPLQSPSAAPLVEDVAVENITVSESAEVVIAASSNTEAMVAEKYFEVAGPADEDALTVSSDQKSRHFNCPDCEKSFRFLSLLKAHQRVHTGEQPFSCSQCGWRFSFKQSLDRHKQTHKSGHKYTCLICGELCKSAADLTEHQSGHMEDGEYLCSECGQTFSWRSALVRHLRTHGMNADMVEDPYKCPYCSLSFSCSFKRERNMKKHERCHTRENVFRCSQCDKSFVYKATLIRHELTHSGERPYLCSDCGKGFFSHAELLKHERFHTGHKPFQCSYCDKKFTQSANRLKRHQRTHTGENSCVLPVGALSRYGVVSVGPKY</sequence>
<feature type="domain" description="C2H2-type" evidence="12">
    <location>
        <begin position="243"/>
        <end position="270"/>
    </location>
</feature>
<dbReference type="FunFam" id="3.30.160.60:FF:002343">
    <property type="entry name" value="Zinc finger protein 33A"/>
    <property type="match status" value="2"/>
</dbReference>
<evidence type="ECO:0000256" key="2">
    <source>
        <dbReference type="ARBA" id="ARBA00006991"/>
    </source>
</evidence>
<comment type="similarity">
    <text evidence="2">Belongs to the krueppel C2H2-type zinc-finger protein family.</text>
</comment>
<evidence type="ECO:0000256" key="8">
    <source>
        <dbReference type="ARBA" id="ARBA00023125"/>
    </source>
</evidence>
<dbReference type="GO" id="GO:0045892">
    <property type="term" value="P:negative regulation of DNA-templated transcription"/>
    <property type="evidence" value="ECO:0007669"/>
    <property type="project" value="UniProtKB-ARBA"/>
</dbReference>
<evidence type="ECO:0000256" key="3">
    <source>
        <dbReference type="ARBA" id="ARBA00022723"/>
    </source>
</evidence>
<evidence type="ECO:0000256" key="7">
    <source>
        <dbReference type="ARBA" id="ARBA00023015"/>
    </source>
</evidence>
<dbReference type="SUPFAM" id="SSF57667">
    <property type="entry name" value="beta-beta-alpha zinc fingers"/>
    <property type="match status" value="4"/>
</dbReference>
<dbReference type="PANTHER" id="PTHR24379">
    <property type="entry name" value="KRAB AND ZINC FINGER DOMAIN-CONTAINING"/>
    <property type="match status" value="1"/>
</dbReference>
<feature type="domain" description="C2H2-type" evidence="12">
    <location>
        <begin position="122"/>
        <end position="149"/>
    </location>
</feature>
<keyword evidence="3" id="KW-0479">Metal-binding</keyword>
<reference evidence="13" key="3">
    <citation type="submission" date="2025-08" db="UniProtKB">
        <authorList>
            <consortium name="Ensembl"/>
        </authorList>
    </citation>
    <scope>IDENTIFICATION</scope>
    <source>
        <strain evidence="13">HSOK</strain>
    </source>
</reference>
<evidence type="ECO:0000256" key="6">
    <source>
        <dbReference type="ARBA" id="ARBA00022833"/>
    </source>
</evidence>
<evidence type="ECO:0000256" key="9">
    <source>
        <dbReference type="ARBA" id="ARBA00023163"/>
    </source>
</evidence>
<feature type="domain" description="C2H2-type" evidence="12">
    <location>
        <begin position="299"/>
        <end position="327"/>
    </location>
</feature>
<keyword evidence="4" id="KW-0677">Repeat</keyword>
<dbReference type="GO" id="GO:0005634">
    <property type="term" value="C:nucleus"/>
    <property type="evidence" value="ECO:0007669"/>
    <property type="project" value="UniProtKB-SubCell"/>
</dbReference>
<keyword evidence="8" id="KW-0238">DNA-binding</keyword>
<dbReference type="Ensembl" id="ENSORLT00015035387.1">
    <property type="protein sequence ID" value="ENSORLP00015018994.1"/>
    <property type="gene ID" value="ENSORLG00015020071.1"/>
</dbReference>
<keyword evidence="9" id="KW-0804">Transcription</keyword>
<dbReference type="PROSITE" id="PS50157">
    <property type="entry name" value="ZINC_FINGER_C2H2_2"/>
    <property type="match status" value="7"/>
</dbReference>
<protein>
    <recommendedName>
        <fullName evidence="12">C2H2-type domain-containing protein</fullName>
    </recommendedName>
</protein>
<dbReference type="InterPro" id="IPR036236">
    <property type="entry name" value="Znf_C2H2_sf"/>
</dbReference>
<dbReference type="FunFam" id="3.30.160.60:FF:002460">
    <property type="entry name" value="Zgc:174574"/>
    <property type="match status" value="1"/>
</dbReference>
<feature type="domain" description="C2H2-type" evidence="12">
    <location>
        <begin position="271"/>
        <end position="298"/>
    </location>
</feature>
<feature type="domain" description="C2H2-type" evidence="12">
    <location>
        <begin position="178"/>
        <end position="200"/>
    </location>
</feature>
<dbReference type="FunFam" id="3.30.160.60:FF:000566">
    <property type="entry name" value="zinc finger protein 133 isoform X2"/>
    <property type="match status" value="1"/>
</dbReference>
<comment type="subcellular location">
    <subcellularLocation>
        <location evidence="1">Nucleus</location>
    </subcellularLocation>
</comment>
<dbReference type="GO" id="GO:0008270">
    <property type="term" value="F:zinc ion binding"/>
    <property type="evidence" value="ECO:0007669"/>
    <property type="project" value="UniProtKB-KW"/>
</dbReference>
<feature type="domain" description="C2H2-type" evidence="12">
    <location>
        <begin position="94"/>
        <end position="121"/>
    </location>
</feature>
<accession>A0A3P9IGG7</accession>
<dbReference type="FunFam" id="3.30.160.60:FF:001732">
    <property type="entry name" value="Zgc:162936"/>
    <property type="match status" value="1"/>
</dbReference>
<dbReference type="GO" id="GO:0045893">
    <property type="term" value="P:positive regulation of DNA-templated transcription"/>
    <property type="evidence" value="ECO:0007669"/>
    <property type="project" value="UniProtKB-ARBA"/>
</dbReference>
<name>A0A3P9IGG7_ORYLA</name>